<reference evidence="5 6" key="1">
    <citation type="submission" date="2020-06" db="EMBL/GenBank/DDBJ databases">
        <title>Crossreactivity between MHC class I-restricted antigens from cancer cells and an enterococcal bacteriophage.</title>
        <authorList>
            <person name="Fluckiger A."/>
            <person name="Daillere R."/>
            <person name="Sassi M."/>
            <person name="Cattoir V."/>
            <person name="Kroemer G."/>
            <person name="Zitvogel L."/>
        </authorList>
    </citation>
    <scope>NUCLEOTIDE SEQUENCE [LARGE SCALE GENOMIC DNA]</scope>
    <source>
        <strain evidence="5 6">EG4</strain>
    </source>
</reference>
<keyword evidence="2" id="KW-0238">DNA-binding</keyword>
<evidence type="ECO:0000259" key="4">
    <source>
        <dbReference type="PROSITE" id="PS51898"/>
    </source>
</evidence>
<dbReference type="GO" id="GO:0006310">
    <property type="term" value="P:DNA recombination"/>
    <property type="evidence" value="ECO:0007669"/>
    <property type="project" value="UniProtKB-KW"/>
</dbReference>
<dbReference type="GO" id="GO:0003677">
    <property type="term" value="F:DNA binding"/>
    <property type="evidence" value="ECO:0007669"/>
    <property type="project" value="UniProtKB-KW"/>
</dbReference>
<dbReference type="AlphaFoldDB" id="A0ABD4HQC3"/>
<evidence type="ECO:0000256" key="2">
    <source>
        <dbReference type="ARBA" id="ARBA00023125"/>
    </source>
</evidence>
<dbReference type="SUPFAM" id="SSF56349">
    <property type="entry name" value="DNA breaking-rejoining enzymes"/>
    <property type="match status" value="1"/>
</dbReference>
<dbReference type="InterPro" id="IPR011010">
    <property type="entry name" value="DNA_brk_join_enz"/>
</dbReference>
<protein>
    <submittedName>
        <fullName evidence="5">Tyrosine-type recombinase/integrase</fullName>
    </submittedName>
</protein>
<gene>
    <name evidence="5" type="ORF">HWH42_13315</name>
</gene>
<dbReference type="InterPro" id="IPR013762">
    <property type="entry name" value="Integrase-like_cat_sf"/>
</dbReference>
<feature type="non-terminal residue" evidence="5">
    <location>
        <position position="1"/>
    </location>
</feature>
<dbReference type="PANTHER" id="PTHR30349:SF41">
    <property type="entry name" value="INTEGRASE_RECOMBINASE PROTEIN MJ0367-RELATED"/>
    <property type="match status" value="1"/>
</dbReference>
<dbReference type="Gene3D" id="1.10.443.10">
    <property type="entry name" value="Intergrase catalytic core"/>
    <property type="match status" value="1"/>
</dbReference>
<dbReference type="PROSITE" id="PS51898">
    <property type="entry name" value="TYR_RECOMBINASE"/>
    <property type="match status" value="1"/>
</dbReference>
<organism evidence="5 6">
    <name type="scientific">Enterococcus gallinarum</name>
    <dbReference type="NCBI Taxonomy" id="1353"/>
    <lineage>
        <taxon>Bacteria</taxon>
        <taxon>Bacillati</taxon>
        <taxon>Bacillota</taxon>
        <taxon>Bacilli</taxon>
        <taxon>Lactobacillales</taxon>
        <taxon>Enterococcaceae</taxon>
        <taxon>Enterococcus</taxon>
    </lineage>
</organism>
<dbReference type="Proteomes" id="UP000571857">
    <property type="component" value="Unassembled WGS sequence"/>
</dbReference>
<dbReference type="EMBL" id="JABXJK010000069">
    <property type="protein sequence ID" value="MBA0973546.1"/>
    <property type="molecule type" value="Genomic_DNA"/>
</dbReference>
<dbReference type="PANTHER" id="PTHR30349">
    <property type="entry name" value="PHAGE INTEGRASE-RELATED"/>
    <property type="match status" value="1"/>
</dbReference>
<evidence type="ECO:0000256" key="1">
    <source>
        <dbReference type="ARBA" id="ARBA00008857"/>
    </source>
</evidence>
<proteinExistence type="inferred from homology"/>
<dbReference type="InterPro" id="IPR002104">
    <property type="entry name" value="Integrase_catalytic"/>
</dbReference>
<sequence>RVSELLNLKDTDLAENYIRILGKGSKWRVVPISSELNYFITRYRRIRDSHFYTLRNYHGKTRKLDEQLFLGKTGRKIKTVTNIELILKETGKRAGVRATVRCSPHTLRHYWTVKNLQMGQDVFTISKMLGHSKLDTTKIYISSITDEQLVDKAVKTSPLGSIL</sequence>
<evidence type="ECO:0000313" key="5">
    <source>
        <dbReference type="EMBL" id="MBA0973546.1"/>
    </source>
</evidence>
<comment type="caution">
    <text evidence="5">The sequence shown here is derived from an EMBL/GenBank/DDBJ whole genome shotgun (WGS) entry which is preliminary data.</text>
</comment>
<feature type="domain" description="Tyr recombinase" evidence="4">
    <location>
        <begin position="1"/>
        <end position="154"/>
    </location>
</feature>
<accession>A0ABD4HQC3</accession>
<evidence type="ECO:0000256" key="3">
    <source>
        <dbReference type="ARBA" id="ARBA00023172"/>
    </source>
</evidence>
<keyword evidence="3" id="KW-0233">DNA recombination</keyword>
<dbReference type="RefSeq" id="WP_181049086.1">
    <property type="nucleotide sequence ID" value="NZ_JABXJK010000069.1"/>
</dbReference>
<comment type="similarity">
    <text evidence="1">Belongs to the 'phage' integrase family.</text>
</comment>
<dbReference type="InterPro" id="IPR050090">
    <property type="entry name" value="Tyrosine_recombinase_XerCD"/>
</dbReference>
<evidence type="ECO:0000313" key="6">
    <source>
        <dbReference type="Proteomes" id="UP000571857"/>
    </source>
</evidence>
<name>A0ABD4HQC3_ENTGA</name>
<dbReference type="Pfam" id="PF00589">
    <property type="entry name" value="Phage_integrase"/>
    <property type="match status" value="1"/>
</dbReference>